<proteinExistence type="predicted"/>
<reference evidence="3" key="1">
    <citation type="journal article" date="2010" name="Nat. Biotechnol.">
        <title>Draft genome sequence of the oilseed species Ricinus communis.</title>
        <authorList>
            <person name="Chan A.P."/>
            <person name="Crabtree J."/>
            <person name="Zhao Q."/>
            <person name="Lorenzi H."/>
            <person name="Orvis J."/>
            <person name="Puiu D."/>
            <person name="Melake-Berhan A."/>
            <person name="Jones K.M."/>
            <person name="Redman J."/>
            <person name="Chen G."/>
            <person name="Cahoon E.B."/>
            <person name="Gedil M."/>
            <person name="Stanke M."/>
            <person name="Haas B.J."/>
            <person name="Wortman J.R."/>
            <person name="Fraser-Liggett C.M."/>
            <person name="Ravel J."/>
            <person name="Rabinowicz P.D."/>
        </authorList>
    </citation>
    <scope>NUCLEOTIDE SEQUENCE [LARGE SCALE GENOMIC DNA]</scope>
    <source>
        <strain evidence="3">cv. Hale</strain>
    </source>
</reference>
<keyword evidence="3" id="KW-1185">Reference proteome</keyword>
<dbReference type="Proteomes" id="UP000008311">
    <property type="component" value="Unassembled WGS sequence"/>
</dbReference>
<dbReference type="InParanoid" id="B9STL8"/>
<protein>
    <submittedName>
        <fullName evidence="2">Uncharacterized protein</fullName>
    </submittedName>
</protein>
<name>B9STL8_RICCO</name>
<dbReference type="AlphaFoldDB" id="B9STL8"/>
<gene>
    <name evidence="2" type="ORF">RCOM_1016760</name>
</gene>
<dbReference type="EMBL" id="EQ974132">
    <property type="protein sequence ID" value="EEF33054.1"/>
    <property type="molecule type" value="Genomic_DNA"/>
</dbReference>
<organism evidence="2 3">
    <name type="scientific">Ricinus communis</name>
    <name type="common">Castor bean</name>
    <dbReference type="NCBI Taxonomy" id="3988"/>
    <lineage>
        <taxon>Eukaryota</taxon>
        <taxon>Viridiplantae</taxon>
        <taxon>Streptophyta</taxon>
        <taxon>Embryophyta</taxon>
        <taxon>Tracheophyta</taxon>
        <taxon>Spermatophyta</taxon>
        <taxon>Magnoliopsida</taxon>
        <taxon>eudicotyledons</taxon>
        <taxon>Gunneridae</taxon>
        <taxon>Pentapetalae</taxon>
        <taxon>rosids</taxon>
        <taxon>fabids</taxon>
        <taxon>Malpighiales</taxon>
        <taxon>Euphorbiaceae</taxon>
        <taxon>Acalyphoideae</taxon>
        <taxon>Acalypheae</taxon>
        <taxon>Ricinus</taxon>
    </lineage>
</organism>
<accession>B9STL8</accession>
<evidence type="ECO:0000313" key="3">
    <source>
        <dbReference type="Proteomes" id="UP000008311"/>
    </source>
</evidence>
<feature type="region of interest" description="Disordered" evidence="1">
    <location>
        <begin position="24"/>
        <end position="43"/>
    </location>
</feature>
<evidence type="ECO:0000313" key="2">
    <source>
        <dbReference type="EMBL" id="EEF33054.1"/>
    </source>
</evidence>
<evidence type="ECO:0000256" key="1">
    <source>
        <dbReference type="SAM" id="MobiDB-lite"/>
    </source>
</evidence>
<sequence length="132" mass="14323">MELLKNNTKDSSSRRGLFTIPRVRETGESSANSAAKSMNEELADTSGEITTNAFGALLLHLSSVKENVALNGYHPPQIPCPPDSSNCCCLCDLHSKSNNIRSIKTAVNMEQRISAVKPDLPPQFKNSCTCDL</sequence>